<keyword evidence="2 5" id="KW-0812">Transmembrane</keyword>
<protein>
    <submittedName>
        <fullName evidence="6">Transmembrane protein 17B</fullName>
    </submittedName>
</protein>
<evidence type="ECO:0000256" key="4">
    <source>
        <dbReference type="ARBA" id="ARBA00023136"/>
    </source>
</evidence>
<dbReference type="Proteomes" id="UP000605970">
    <property type="component" value="Unassembled WGS sequence"/>
</dbReference>
<sequence>IIFYFKYLHPTYKIVLLVIHFISIIIQFIRPFLGYSGNLKEKIPELSGFWILTALIHLPSQIFLFINSDIYQLPLEKYTILLEIILSIIEVI</sequence>
<evidence type="ECO:0000256" key="2">
    <source>
        <dbReference type="ARBA" id="ARBA00022692"/>
    </source>
</evidence>
<dbReference type="InterPro" id="IPR019184">
    <property type="entry name" value="Uncharacterised_TM-17"/>
</dbReference>
<keyword evidence="3 5" id="KW-1133">Transmembrane helix</keyword>
<comment type="caution">
    <text evidence="6">The sequence shown here is derived from an EMBL/GenBank/DDBJ whole genome shotgun (WGS) entry which is preliminary data.</text>
</comment>
<reference evidence="6" key="1">
    <citation type="journal article" date="2020" name="Ecol. Evol.">
        <title>Genome structure and content of the rice root-knot nematode (Meloidogyne graminicola).</title>
        <authorList>
            <person name="Phan N.T."/>
            <person name="Danchin E.G.J."/>
            <person name="Klopp C."/>
            <person name="Perfus-Barbeoch L."/>
            <person name="Kozlowski D.K."/>
            <person name="Koutsovoulos G.D."/>
            <person name="Lopez-Roques C."/>
            <person name="Bouchez O."/>
            <person name="Zahm M."/>
            <person name="Besnard G."/>
            <person name="Bellafiore S."/>
        </authorList>
    </citation>
    <scope>NUCLEOTIDE SEQUENCE</scope>
    <source>
        <strain evidence="6">VN-18</strain>
    </source>
</reference>
<dbReference type="OrthoDB" id="311720at2759"/>
<dbReference type="AlphaFoldDB" id="A0A8S9ZU92"/>
<evidence type="ECO:0000313" key="6">
    <source>
        <dbReference type="EMBL" id="KAF7637272.1"/>
    </source>
</evidence>
<evidence type="ECO:0000256" key="5">
    <source>
        <dbReference type="SAM" id="Phobius"/>
    </source>
</evidence>
<dbReference type="EMBL" id="JABEBT010000021">
    <property type="protein sequence ID" value="KAF7637272.1"/>
    <property type="molecule type" value="Genomic_DNA"/>
</dbReference>
<dbReference type="Pfam" id="PF09799">
    <property type="entry name" value="Transmemb_17"/>
    <property type="match status" value="1"/>
</dbReference>
<comment type="subcellular location">
    <subcellularLocation>
        <location evidence="1">Membrane</location>
        <topology evidence="1">Multi-pass membrane protein</topology>
    </subcellularLocation>
</comment>
<accession>A0A8S9ZU92</accession>
<keyword evidence="4 5" id="KW-0472">Membrane</keyword>
<dbReference type="GO" id="GO:1905515">
    <property type="term" value="P:non-motile cilium assembly"/>
    <property type="evidence" value="ECO:0007669"/>
    <property type="project" value="TreeGrafter"/>
</dbReference>
<gene>
    <name evidence="6" type="ORF">Mgra_00003238</name>
</gene>
<feature type="transmembrane region" description="Helical" evidence="5">
    <location>
        <begin position="49"/>
        <end position="67"/>
    </location>
</feature>
<evidence type="ECO:0000313" key="7">
    <source>
        <dbReference type="Proteomes" id="UP000605970"/>
    </source>
</evidence>
<dbReference type="GO" id="GO:0016020">
    <property type="term" value="C:membrane"/>
    <property type="evidence" value="ECO:0007669"/>
    <property type="project" value="UniProtKB-SubCell"/>
</dbReference>
<evidence type="ECO:0000256" key="1">
    <source>
        <dbReference type="ARBA" id="ARBA00004141"/>
    </source>
</evidence>
<proteinExistence type="predicted"/>
<evidence type="ECO:0000256" key="3">
    <source>
        <dbReference type="ARBA" id="ARBA00022989"/>
    </source>
</evidence>
<feature type="non-terminal residue" evidence="6">
    <location>
        <position position="92"/>
    </location>
</feature>
<dbReference type="PANTHER" id="PTHR13531:SF6">
    <property type="entry name" value="TMEM (HUMAN TRANSMEMBRANE PROTEIN) HOMOLOG"/>
    <property type="match status" value="1"/>
</dbReference>
<dbReference type="GO" id="GO:0035869">
    <property type="term" value="C:ciliary transition zone"/>
    <property type="evidence" value="ECO:0007669"/>
    <property type="project" value="TreeGrafter"/>
</dbReference>
<organism evidence="6 7">
    <name type="scientific">Meloidogyne graminicola</name>
    <dbReference type="NCBI Taxonomy" id="189291"/>
    <lineage>
        <taxon>Eukaryota</taxon>
        <taxon>Metazoa</taxon>
        <taxon>Ecdysozoa</taxon>
        <taxon>Nematoda</taxon>
        <taxon>Chromadorea</taxon>
        <taxon>Rhabditida</taxon>
        <taxon>Tylenchina</taxon>
        <taxon>Tylenchomorpha</taxon>
        <taxon>Tylenchoidea</taxon>
        <taxon>Meloidogynidae</taxon>
        <taxon>Meloidogyninae</taxon>
        <taxon>Meloidogyne</taxon>
    </lineage>
</organism>
<dbReference type="PANTHER" id="PTHR13531">
    <property type="entry name" value="GEO07735P1-RELATED-RELATED"/>
    <property type="match status" value="1"/>
</dbReference>
<name>A0A8S9ZU92_9BILA</name>
<feature type="transmembrane region" description="Helical" evidence="5">
    <location>
        <begin position="12"/>
        <end position="29"/>
    </location>
</feature>
<keyword evidence="7" id="KW-1185">Reference proteome</keyword>